<keyword evidence="3" id="KW-0812">Transmembrane</keyword>
<feature type="compositionally biased region" description="Pro residues" evidence="2">
    <location>
        <begin position="120"/>
        <end position="130"/>
    </location>
</feature>
<keyword evidence="3" id="KW-1133">Transmembrane helix</keyword>
<evidence type="ECO:0000256" key="2">
    <source>
        <dbReference type="SAM" id="MobiDB-lite"/>
    </source>
</evidence>
<keyword evidence="1" id="KW-0175">Coiled coil</keyword>
<dbReference type="InParanoid" id="A0A674JVE3"/>
<dbReference type="Ensembl" id="ENSTMTT00000026719.1">
    <property type="protein sequence ID" value="ENSTMTP00000025791.1"/>
    <property type="gene ID" value="ENSTMTG00000018840.1"/>
</dbReference>
<evidence type="ECO:0000313" key="6">
    <source>
        <dbReference type="Proteomes" id="UP000472274"/>
    </source>
</evidence>
<feature type="compositionally biased region" description="Pro residues" evidence="2">
    <location>
        <begin position="178"/>
        <end position="189"/>
    </location>
</feature>
<accession>A0A674JVE3</accession>
<protein>
    <recommendedName>
        <fullName evidence="4">Speriolin N-terminal domain-containing protein</fullName>
    </recommendedName>
</protein>
<sequence length="288" mass="29845">MAVISCYERLRMEIQALITENKELRKLVDLMKENQELKKVLQNQSLGGETSLSTVASSRSSERQQTGVLSPGQAGLGDSAVAGGRQLGSPAWPQEMSWLDGPEETPAIACPGVTGVTRDPSPPLQAPQPGPRSSARAPPYCGTSPLRRGSSPATCSAWAPKRPPGPARHRSLRARPLRPGPEPPSPPTGAPLTPAKSTCTPGCPPASTSKVTAPASGRGETHTRVCGGVCVYMCGGVHVHVGCSCGGYVCMRGCWGVHGGLCVYVGCFVCGGVCVFVGVFVGGKSDEV</sequence>
<dbReference type="Pfam" id="PF15058">
    <property type="entry name" value="Speriolin_N"/>
    <property type="match status" value="1"/>
</dbReference>
<reference evidence="5" key="1">
    <citation type="submission" date="2025-08" db="UniProtKB">
        <authorList>
            <consortium name="Ensembl"/>
        </authorList>
    </citation>
    <scope>IDENTIFICATION</scope>
</reference>
<dbReference type="InterPro" id="IPR029385">
    <property type="entry name" value="Speriolin_N"/>
</dbReference>
<evidence type="ECO:0000313" key="5">
    <source>
        <dbReference type="Ensembl" id="ENSTMTP00000025791.1"/>
    </source>
</evidence>
<feature type="region of interest" description="Disordered" evidence="2">
    <location>
        <begin position="48"/>
        <end position="203"/>
    </location>
</feature>
<evidence type="ECO:0000259" key="4">
    <source>
        <dbReference type="Pfam" id="PF15058"/>
    </source>
</evidence>
<feature type="compositionally biased region" description="Basic residues" evidence="2">
    <location>
        <begin position="167"/>
        <end position="176"/>
    </location>
</feature>
<dbReference type="AlphaFoldDB" id="A0A674JVE3"/>
<feature type="coiled-coil region" evidence="1">
    <location>
        <begin position="7"/>
        <end position="44"/>
    </location>
</feature>
<dbReference type="Proteomes" id="UP000472274">
    <property type="component" value="Unplaced"/>
</dbReference>
<organism evidence="5 6">
    <name type="scientific">Terrapene triunguis</name>
    <name type="common">Three-toed box turtle</name>
    <dbReference type="NCBI Taxonomy" id="2587831"/>
    <lineage>
        <taxon>Eukaryota</taxon>
        <taxon>Metazoa</taxon>
        <taxon>Chordata</taxon>
        <taxon>Craniata</taxon>
        <taxon>Vertebrata</taxon>
        <taxon>Euteleostomi</taxon>
        <taxon>Archelosauria</taxon>
        <taxon>Testudinata</taxon>
        <taxon>Testudines</taxon>
        <taxon>Cryptodira</taxon>
        <taxon>Durocryptodira</taxon>
        <taxon>Testudinoidea</taxon>
        <taxon>Emydidae</taxon>
        <taxon>Terrapene</taxon>
    </lineage>
</organism>
<proteinExistence type="predicted"/>
<evidence type="ECO:0000256" key="3">
    <source>
        <dbReference type="SAM" id="Phobius"/>
    </source>
</evidence>
<evidence type="ECO:0000256" key="1">
    <source>
        <dbReference type="SAM" id="Coils"/>
    </source>
</evidence>
<keyword evidence="3" id="KW-0472">Membrane</keyword>
<keyword evidence="6" id="KW-1185">Reference proteome</keyword>
<feature type="transmembrane region" description="Helical" evidence="3">
    <location>
        <begin position="261"/>
        <end position="282"/>
    </location>
</feature>
<feature type="domain" description="Speriolin N-terminal" evidence="4">
    <location>
        <begin position="1"/>
        <end position="82"/>
    </location>
</feature>
<name>A0A674JVE3_9SAUR</name>
<reference evidence="5" key="2">
    <citation type="submission" date="2025-09" db="UniProtKB">
        <authorList>
            <consortium name="Ensembl"/>
        </authorList>
    </citation>
    <scope>IDENTIFICATION</scope>
</reference>